<gene>
    <name evidence="2" type="ORF">rosag_22430</name>
</gene>
<organism evidence="2 3">
    <name type="scientific">Roseisolibacter agri</name>
    <dbReference type="NCBI Taxonomy" id="2014610"/>
    <lineage>
        <taxon>Bacteria</taxon>
        <taxon>Pseudomonadati</taxon>
        <taxon>Gemmatimonadota</taxon>
        <taxon>Gemmatimonadia</taxon>
        <taxon>Gemmatimonadales</taxon>
        <taxon>Gemmatimonadaceae</taxon>
        <taxon>Roseisolibacter</taxon>
    </lineage>
</organism>
<sequence length="265" mass="28915">MHGPAGMSSSIHESSPDPSSARFRIGTAGWSLPKAEQDAFPVEGTHLERYAARFPAVEINSSFYRPHRPSTYARWAESVPAGFRFAVKVPRAITHERRLRDAGDALDGFLAEATALGPALGCLLVQLPPSLAYDAKVVEAFLRALRARHDGAVALEPRHATWFTPEAERPLLAHGIARVAADPAKVPAAAEPAGDPRVVYYRLHGSPRIYYSDYDDAYLDALAVRMLADAHADAARDVWCIFDNTALGCATKNALALMERLRDDD</sequence>
<evidence type="ECO:0000313" key="3">
    <source>
        <dbReference type="Proteomes" id="UP001161325"/>
    </source>
</evidence>
<dbReference type="PANTHER" id="PTHR30348:SF14">
    <property type="entry name" value="BLR8050 PROTEIN"/>
    <property type="match status" value="1"/>
</dbReference>
<protein>
    <recommendedName>
        <fullName evidence="4">DUF72 domain-containing protein</fullName>
    </recommendedName>
</protein>
<feature type="compositionally biased region" description="Low complexity" evidence="1">
    <location>
        <begin position="8"/>
        <end position="20"/>
    </location>
</feature>
<evidence type="ECO:0008006" key="4">
    <source>
        <dbReference type="Google" id="ProtNLM"/>
    </source>
</evidence>
<keyword evidence="3" id="KW-1185">Reference proteome</keyword>
<dbReference type="SUPFAM" id="SSF117396">
    <property type="entry name" value="TM1631-like"/>
    <property type="match status" value="1"/>
</dbReference>
<dbReference type="PANTHER" id="PTHR30348">
    <property type="entry name" value="UNCHARACTERIZED PROTEIN YECE"/>
    <property type="match status" value="1"/>
</dbReference>
<evidence type="ECO:0000313" key="2">
    <source>
        <dbReference type="EMBL" id="GLC25730.1"/>
    </source>
</evidence>
<dbReference type="Pfam" id="PF01904">
    <property type="entry name" value="DUF72"/>
    <property type="match status" value="1"/>
</dbReference>
<dbReference type="AlphaFoldDB" id="A0AA37Q366"/>
<dbReference type="Gene3D" id="3.20.20.410">
    <property type="entry name" value="Protein of unknown function UPF0759"/>
    <property type="match status" value="1"/>
</dbReference>
<comment type="caution">
    <text evidence="2">The sequence shown here is derived from an EMBL/GenBank/DDBJ whole genome shotgun (WGS) entry which is preliminary data.</text>
</comment>
<dbReference type="InterPro" id="IPR002763">
    <property type="entry name" value="DUF72"/>
</dbReference>
<name>A0AA37Q366_9BACT</name>
<dbReference type="InterPro" id="IPR036520">
    <property type="entry name" value="UPF0759_sf"/>
</dbReference>
<reference evidence="2" key="1">
    <citation type="submission" date="2022-08" db="EMBL/GenBank/DDBJ databases">
        <title>Draft genome sequencing of Roseisolibacter agri AW1220.</title>
        <authorList>
            <person name="Tobiishi Y."/>
            <person name="Tonouchi A."/>
        </authorList>
    </citation>
    <scope>NUCLEOTIDE SEQUENCE</scope>
    <source>
        <strain evidence="2">AW1220</strain>
    </source>
</reference>
<evidence type="ECO:0000256" key="1">
    <source>
        <dbReference type="SAM" id="MobiDB-lite"/>
    </source>
</evidence>
<accession>A0AA37Q366</accession>
<dbReference type="EMBL" id="BRXS01000003">
    <property type="protein sequence ID" value="GLC25730.1"/>
    <property type="molecule type" value="Genomic_DNA"/>
</dbReference>
<feature type="region of interest" description="Disordered" evidence="1">
    <location>
        <begin position="1"/>
        <end position="21"/>
    </location>
</feature>
<dbReference type="Proteomes" id="UP001161325">
    <property type="component" value="Unassembled WGS sequence"/>
</dbReference>
<proteinExistence type="predicted"/>